<organism evidence="1 2">
    <name type="scientific">Agathobacter rectalis</name>
    <dbReference type="NCBI Taxonomy" id="39491"/>
    <lineage>
        <taxon>Bacteria</taxon>
        <taxon>Bacillati</taxon>
        <taxon>Bacillota</taxon>
        <taxon>Clostridia</taxon>
        <taxon>Lachnospirales</taxon>
        <taxon>Lachnospiraceae</taxon>
        <taxon>Agathobacter</taxon>
    </lineage>
</organism>
<evidence type="ECO:0008006" key="3">
    <source>
        <dbReference type="Google" id="ProtNLM"/>
    </source>
</evidence>
<protein>
    <recommendedName>
        <fullName evidence="3">Lipoprotein</fullName>
    </recommendedName>
</protein>
<dbReference type="AlphaFoldDB" id="A0A413ZWG2"/>
<dbReference type="RefSeq" id="WP_117920497.1">
    <property type="nucleotide sequence ID" value="NZ_QRUL01000044.1"/>
</dbReference>
<sequence>MEIYKKVLAVLVCVFTIPVVLFLGGCHERSALEEKKEIEIPVNERSALEEKKEIEFPVNERGYPQNNIVIINDTSYPIDIVGHSHIDSKVDSEIEIKMEKKSNIVEIVLPQYLPINNWSIEEKEYVNLISYNKTDFPIKDGDMIEGISTAVQKFKIQVSTDETTEILLKWANINEVDKLFKDKKEDYLLKISVSY</sequence>
<evidence type="ECO:0000313" key="1">
    <source>
        <dbReference type="EMBL" id="RHC33844.1"/>
    </source>
</evidence>
<name>A0A413ZWG2_9FIRM</name>
<reference evidence="1 2" key="1">
    <citation type="submission" date="2018-08" db="EMBL/GenBank/DDBJ databases">
        <title>A genome reference for cultivated species of the human gut microbiota.</title>
        <authorList>
            <person name="Zou Y."/>
            <person name="Xue W."/>
            <person name="Luo G."/>
        </authorList>
    </citation>
    <scope>NUCLEOTIDE SEQUENCE [LARGE SCALE GENOMIC DNA]</scope>
    <source>
        <strain evidence="1 2">AM36-3AA</strain>
    </source>
</reference>
<dbReference type="PROSITE" id="PS51257">
    <property type="entry name" value="PROKAR_LIPOPROTEIN"/>
    <property type="match status" value="1"/>
</dbReference>
<accession>A0A413ZWG2</accession>
<evidence type="ECO:0000313" key="2">
    <source>
        <dbReference type="Proteomes" id="UP000286104"/>
    </source>
</evidence>
<dbReference type="Proteomes" id="UP000286104">
    <property type="component" value="Unassembled WGS sequence"/>
</dbReference>
<proteinExistence type="predicted"/>
<dbReference type="EMBL" id="QSHU01000050">
    <property type="protein sequence ID" value="RHC33844.1"/>
    <property type="molecule type" value="Genomic_DNA"/>
</dbReference>
<gene>
    <name evidence="1" type="ORF">DW848_16590</name>
</gene>
<comment type="caution">
    <text evidence="1">The sequence shown here is derived from an EMBL/GenBank/DDBJ whole genome shotgun (WGS) entry which is preliminary data.</text>
</comment>